<evidence type="ECO:0000313" key="1">
    <source>
        <dbReference type="EMBL" id="SVC52457.1"/>
    </source>
</evidence>
<gene>
    <name evidence="1" type="ORF">METZ01_LOCUS305311</name>
</gene>
<sequence length="163" mass="18887">MDAKLGWRFARIVTDSPASRMKKILFLFPLILAACQSAPQRPLEFTTMIAHWANYDDPAYLPFVKEARPELAQIGFYGAHYWSLGDTKFGQGYPGHFPKIGLKENRDWFIQRNRDLHKLDVLVIGHFNIEFLVGDPKSKEGPRGFFKFYNELWDEKQLGPKPV</sequence>
<name>A0A382MXE9_9ZZZZ</name>
<accession>A0A382MXE9</accession>
<dbReference type="AlphaFoldDB" id="A0A382MXE9"/>
<reference evidence="1" key="1">
    <citation type="submission" date="2018-05" db="EMBL/GenBank/DDBJ databases">
        <authorList>
            <person name="Lanie J.A."/>
            <person name="Ng W.-L."/>
            <person name="Kazmierczak K.M."/>
            <person name="Andrzejewski T.M."/>
            <person name="Davidsen T.M."/>
            <person name="Wayne K.J."/>
            <person name="Tettelin H."/>
            <person name="Glass J.I."/>
            <person name="Rusch D."/>
            <person name="Podicherti R."/>
            <person name="Tsui H.-C.T."/>
            <person name="Winkler M.E."/>
        </authorList>
    </citation>
    <scope>NUCLEOTIDE SEQUENCE</scope>
</reference>
<proteinExistence type="predicted"/>
<dbReference type="EMBL" id="UINC01095965">
    <property type="protein sequence ID" value="SVC52457.1"/>
    <property type="molecule type" value="Genomic_DNA"/>
</dbReference>
<dbReference type="PROSITE" id="PS51257">
    <property type="entry name" value="PROKAR_LIPOPROTEIN"/>
    <property type="match status" value="1"/>
</dbReference>
<protein>
    <submittedName>
        <fullName evidence="1">Uncharacterized protein</fullName>
    </submittedName>
</protein>
<organism evidence="1">
    <name type="scientific">marine metagenome</name>
    <dbReference type="NCBI Taxonomy" id="408172"/>
    <lineage>
        <taxon>unclassified sequences</taxon>
        <taxon>metagenomes</taxon>
        <taxon>ecological metagenomes</taxon>
    </lineage>
</organism>
<feature type="non-terminal residue" evidence="1">
    <location>
        <position position="163"/>
    </location>
</feature>